<accession>A0A1E5BGD6</accession>
<sequence length="140" mass="16334">MSSKYLSVEASRNEIIQLAFKCRNPNIIQYVQVFFETITGLSEHLLRVDEIDLSLEQEWLVRIKHYKSDNPAASLMDVLLLTLIDSRLPFYRVINNEGYIWTPIEIPFEDFMKQSLFVKVSLETRASFEMTNFLGIAEHA</sequence>
<name>A0A1E5BGD6_9VIBR</name>
<dbReference type="EMBL" id="AJYQ02000078">
    <property type="protein sequence ID" value="OEE35336.1"/>
    <property type="molecule type" value="Genomic_DNA"/>
</dbReference>
<dbReference type="AlphaFoldDB" id="A0A1E5BGD6"/>
<evidence type="ECO:0000313" key="2">
    <source>
        <dbReference type="Proteomes" id="UP000094741"/>
    </source>
</evidence>
<protein>
    <submittedName>
        <fullName evidence="1">Uncharacterized protein</fullName>
    </submittedName>
</protein>
<organism evidence="1 2">
    <name type="scientific">Vibrio genomosp. F10 str. ZF-129</name>
    <dbReference type="NCBI Taxonomy" id="1187848"/>
    <lineage>
        <taxon>Bacteria</taxon>
        <taxon>Pseudomonadati</taxon>
        <taxon>Pseudomonadota</taxon>
        <taxon>Gammaproteobacteria</taxon>
        <taxon>Vibrionales</taxon>
        <taxon>Vibrionaceae</taxon>
        <taxon>Vibrio</taxon>
    </lineage>
</organism>
<gene>
    <name evidence="1" type="ORF">A1QO_00825</name>
</gene>
<reference evidence="1 2" key="1">
    <citation type="journal article" date="2012" name="Science">
        <title>Ecological populations of bacteria act as socially cohesive units of antibiotic production and resistance.</title>
        <authorList>
            <person name="Cordero O.X."/>
            <person name="Wildschutte H."/>
            <person name="Kirkup B."/>
            <person name="Proehl S."/>
            <person name="Ngo L."/>
            <person name="Hussain F."/>
            <person name="Le Roux F."/>
            <person name="Mincer T."/>
            <person name="Polz M.F."/>
        </authorList>
    </citation>
    <scope>NUCLEOTIDE SEQUENCE [LARGE SCALE GENOMIC DNA]</scope>
    <source>
        <strain evidence="1 2">ZF-129</strain>
    </source>
</reference>
<evidence type="ECO:0000313" key="1">
    <source>
        <dbReference type="EMBL" id="OEE35336.1"/>
    </source>
</evidence>
<proteinExistence type="predicted"/>
<dbReference type="STRING" id="1187848.A1QO_00825"/>
<comment type="caution">
    <text evidence="1">The sequence shown here is derived from an EMBL/GenBank/DDBJ whole genome shotgun (WGS) entry which is preliminary data.</text>
</comment>
<dbReference type="Proteomes" id="UP000094741">
    <property type="component" value="Unassembled WGS sequence"/>
</dbReference>